<dbReference type="OrthoDB" id="9770681at2"/>
<dbReference type="InterPro" id="IPR037069">
    <property type="entry name" value="AcylCoA_DH/ox_N_sf"/>
</dbReference>
<dbReference type="AlphaFoldDB" id="A0A127JPF1"/>
<accession>A0A127JPF1</accession>
<sequence length="385" mass="41667">MSQLLSAFRHAALPAAAQAFRAEVREFLRSSWTPPAPQVRARSWMGFDADFSRKLAQRGWVGVTLPRAYGGASLDAFSRFVLVEELLAAGAPVGAHWIADRQSGPLILKFGTEEQRRFYLPKICAAEAFFCIGMSEPNAGSDLASVGSRAVRAEGGWRLNGRKIWTTNAHHSHYMIALVRTSGEPADRQKGLSQFIVDLKLPGITIRPIRDLAGDAHFNEVFFDNVLLPDDALVGEEGAGWAQVNAELAFERSGPERIYSSIVLLEHWIACLRGTPEAARHAETIGRLATHLATLRGMSIAVTTKLVQGESPVVEAALVKDIGTTFEQSIPVIVEAAVGADPANPPDADLLQAVAYLAQVAPTFSLRGGTREILRGMIARGLGLR</sequence>
<dbReference type="PANTHER" id="PTHR43292">
    <property type="entry name" value="ACYL-COA DEHYDROGENASE"/>
    <property type="match status" value="1"/>
</dbReference>
<dbReference type="Gene3D" id="2.40.110.10">
    <property type="entry name" value="Butyryl-CoA Dehydrogenase, subunit A, domain 2"/>
    <property type="match status" value="1"/>
</dbReference>
<organism evidence="7 8">
    <name type="scientific">Ramlibacter tataouinensis</name>
    <dbReference type="NCBI Taxonomy" id="94132"/>
    <lineage>
        <taxon>Bacteria</taxon>
        <taxon>Pseudomonadati</taxon>
        <taxon>Pseudomonadota</taxon>
        <taxon>Betaproteobacteria</taxon>
        <taxon>Burkholderiales</taxon>
        <taxon>Comamonadaceae</taxon>
        <taxon>Ramlibacter</taxon>
    </lineage>
</organism>
<gene>
    <name evidence="7" type="ORF">UC35_01390</name>
</gene>
<keyword evidence="4" id="KW-0560">Oxidoreductase</keyword>
<dbReference type="InterPro" id="IPR046373">
    <property type="entry name" value="Acyl-CoA_Oxase/DH_mid-dom_sf"/>
</dbReference>
<dbReference type="InterPro" id="IPR006089">
    <property type="entry name" value="Acyl-CoA_DH_CS"/>
</dbReference>
<evidence type="ECO:0000256" key="3">
    <source>
        <dbReference type="ARBA" id="ARBA00022827"/>
    </source>
</evidence>
<dbReference type="InterPro" id="IPR013786">
    <property type="entry name" value="AcylCoA_DH/ox_N"/>
</dbReference>
<dbReference type="Pfam" id="PF02770">
    <property type="entry name" value="Acyl-CoA_dh_M"/>
    <property type="match status" value="1"/>
</dbReference>
<keyword evidence="3" id="KW-0274">FAD</keyword>
<proteinExistence type="predicted"/>
<evidence type="ECO:0000256" key="1">
    <source>
        <dbReference type="ARBA" id="ARBA00001974"/>
    </source>
</evidence>
<dbReference type="PROSITE" id="PS00072">
    <property type="entry name" value="ACYL_COA_DH_1"/>
    <property type="match status" value="1"/>
</dbReference>
<dbReference type="Gene3D" id="1.20.140.10">
    <property type="entry name" value="Butyryl-CoA Dehydrogenase, subunit A, domain 3"/>
    <property type="match status" value="1"/>
</dbReference>
<dbReference type="Pfam" id="PF02771">
    <property type="entry name" value="Acyl-CoA_dh_N"/>
    <property type="match status" value="1"/>
</dbReference>
<evidence type="ECO:0000259" key="5">
    <source>
        <dbReference type="Pfam" id="PF02770"/>
    </source>
</evidence>
<dbReference type="GO" id="GO:0003995">
    <property type="term" value="F:acyl-CoA dehydrogenase activity"/>
    <property type="evidence" value="ECO:0007669"/>
    <property type="project" value="InterPro"/>
</dbReference>
<evidence type="ECO:0000256" key="2">
    <source>
        <dbReference type="ARBA" id="ARBA00022630"/>
    </source>
</evidence>
<keyword evidence="8" id="KW-1185">Reference proteome</keyword>
<evidence type="ECO:0000256" key="4">
    <source>
        <dbReference type="ARBA" id="ARBA00023002"/>
    </source>
</evidence>
<comment type="cofactor">
    <cofactor evidence="1">
        <name>FAD</name>
        <dbReference type="ChEBI" id="CHEBI:57692"/>
    </cofactor>
</comment>
<dbReference type="EMBL" id="CP010951">
    <property type="protein sequence ID" value="AMO21773.1"/>
    <property type="molecule type" value="Genomic_DNA"/>
</dbReference>
<dbReference type="Gene3D" id="1.10.540.10">
    <property type="entry name" value="Acyl-CoA dehydrogenase/oxidase, N-terminal domain"/>
    <property type="match status" value="1"/>
</dbReference>
<evidence type="ECO:0000313" key="7">
    <source>
        <dbReference type="EMBL" id="AMO21773.1"/>
    </source>
</evidence>
<name>A0A127JPF1_9BURK</name>
<reference evidence="7 8" key="1">
    <citation type="journal article" date="2014" name="Int. J. Syst. Evol. Microbiol.">
        <title>Ramlibacter solisilvae sp. nov., isolated from forest soil, and emended description of the genus Ramlibacter.</title>
        <authorList>
            <person name="Lee H.J."/>
            <person name="Lee S.H."/>
            <person name="Lee S.S."/>
            <person name="Lee J.S."/>
            <person name="Kim Y."/>
            <person name="Kim S.C."/>
            <person name="Jeon C.O."/>
        </authorList>
    </citation>
    <scope>NUCLEOTIDE SEQUENCE [LARGE SCALE GENOMIC DNA]</scope>
    <source>
        <strain evidence="7 8">5-10</strain>
    </source>
</reference>
<dbReference type="GO" id="GO:0050660">
    <property type="term" value="F:flavin adenine dinucleotide binding"/>
    <property type="evidence" value="ECO:0007669"/>
    <property type="project" value="InterPro"/>
</dbReference>
<keyword evidence="2" id="KW-0285">Flavoprotein</keyword>
<dbReference type="InterPro" id="IPR006091">
    <property type="entry name" value="Acyl-CoA_Oxase/DH_mid-dom"/>
</dbReference>
<dbReference type="SUPFAM" id="SSF56645">
    <property type="entry name" value="Acyl-CoA dehydrogenase NM domain-like"/>
    <property type="match status" value="1"/>
</dbReference>
<dbReference type="Proteomes" id="UP000070433">
    <property type="component" value="Chromosome"/>
</dbReference>
<dbReference type="RefSeq" id="WP_061495422.1">
    <property type="nucleotide sequence ID" value="NZ_CP010951.1"/>
</dbReference>
<dbReference type="GO" id="GO:0005886">
    <property type="term" value="C:plasma membrane"/>
    <property type="evidence" value="ECO:0007669"/>
    <property type="project" value="TreeGrafter"/>
</dbReference>
<feature type="domain" description="Acyl-CoA dehydrogenase/oxidase N-terminal" evidence="6">
    <location>
        <begin position="17"/>
        <end position="127"/>
    </location>
</feature>
<feature type="domain" description="Acyl-CoA oxidase/dehydrogenase middle" evidence="5">
    <location>
        <begin position="131"/>
        <end position="226"/>
    </location>
</feature>
<dbReference type="InterPro" id="IPR009100">
    <property type="entry name" value="AcylCoA_DH/oxidase_NM_dom_sf"/>
</dbReference>
<evidence type="ECO:0000259" key="6">
    <source>
        <dbReference type="Pfam" id="PF02771"/>
    </source>
</evidence>
<dbReference type="PATRIC" id="fig|94132.3.peg.275"/>
<dbReference type="FunFam" id="2.40.110.10:FF:000011">
    <property type="entry name" value="Acyl-CoA dehydrogenase FadE34"/>
    <property type="match status" value="1"/>
</dbReference>
<dbReference type="PANTHER" id="PTHR43292:SF4">
    <property type="entry name" value="ACYL-COA DEHYDROGENASE FADE34"/>
    <property type="match status" value="1"/>
</dbReference>
<evidence type="ECO:0000313" key="8">
    <source>
        <dbReference type="Proteomes" id="UP000070433"/>
    </source>
</evidence>
<protein>
    <submittedName>
        <fullName evidence="7">Acyl-CoA dehydrogenase</fullName>
    </submittedName>
</protein>
<dbReference type="InterPro" id="IPR052161">
    <property type="entry name" value="Mycobact_Acyl-CoA_DH"/>
</dbReference>